<dbReference type="InterPro" id="IPR036867">
    <property type="entry name" value="R3H_dom_sf"/>
</dbReference>
<name>A0A8B8G4T4_9HEMI</name>
<keyword evidence="3" id="KW-1185">Reference proteome</keyword>
<feature type="region of interest" description="Disordered" evidence="1">
    <location>
        <begin position="52"/>
        <end position="87"/>
    </location>
</feature>
<proteinExistence type="predicted"/>
<reference evidence="4" key="1">
    <citation type="submission" date="2025-08" db="UniProtKB">
        <authorList>
            <consortium name="RefSeq"/>
        </authorList>
    </citation>
    <scope>IDENTIFICATION</scope>
    <source>
        <tissue evidence="4">Whole body</tissue>
    </source>
</reference>
<dbReference type="PROSITE" id="PS51061">
    <property type="entry name" value="R3H"/>
    <property type="match status" value="1"/>
</dbReference>
<dbReference type="PANTHER" id="PTHR32019:SF2">
    <property type="entry name" value="R3H DOMAIN-CONTAINING PROTEIN 4"/>
    <property type="match status" value="1"/>
</dbReference>
<sequence length="315" mass="36010">MGITKKPASICSDEILPIEVDEPLEIETTIFVHDDFDADEFLQGEVEINYSPENESSEFSDLSSEPGNEPIYISNNEPDSSLSSVPNSSLYPELRYSMESNHNNINVDTKPLTFKKKNVSQMGRRKANRAQNDHFLLSLSNDQQQHPEDEIFYNDNKNGFTKVIKKLCIQPDLKDSFIEGNDEIILQKSNKRSAAEMKNNKKSKRSVRPDVAFKNLTTSQKSLFKQKSLPFTAINNLETEVVRYFSLSPKGVYTSAPLPSYHRILLHSIVRYYSLDATSVNNRGCRNQKIVQVRNSRFDDFLPPQMSLLKFITQL</sequence>
<evidence type="ECO:0000313" key="4">
    <source>
        <dbReference type="RefSeq" id="XP_025417833.1"/>
    </source>
</evidence>
<gene>
    <name evidence="4" type="primary">LOC112688715</name>
</gene>
<organism evidence="3 4">
    <name type="scientific">Sipha flava</name>
    <name type="common">yellow sugarcane aphid</name>
    <dbReference type="NCBI Taxonomy" id="143950"/>
    <lineage>
        <taxon>Eukaryota</taxon>
        <taxon>Metazoa</taxon>
        <taxon>Ecdysozoa</taxon>
        <taxon>Arthropoda</taxon>
        <taxon>Hexapoda</taxon>
        <taxon>Insecta</taxon>
        <taxon>Pterygota</taxon>
        <taxon>Neoptera</taxon>
        <taxon>Paraneoptera</taxon>
        <taxon>Hemiptera</taxon>
        <taxon>Sternorrhyncha</taxon>
        <taxon>Aphidomorpha</taxon>
        <taxon>Aphidoidea</taxon>
        <taxon>Aphididae</taxon>
        <taxon>Sipha</taxon>
    </lineage>
</organism>
<dbReference type="PANTHER" id="PTHR32019">
    <property type="entry name" value="R3H DOMAIN-CONTAINING PROTEIN 4"/>
    <property type="match status" value="1"/>
</dbReference>
<dbReference type="Proteomes" id="UP000694846">
    <property type="component" value="Unplaced"/>
</dbReference>
<feature type="compositionally biased region" description="Polar residues" evidence="1">
    <location>
        <begin position="52"/>
        <end position="66"/>
    </location>
</feature>
<dbReference type="InterPro" id="IPR039629">
    <property type="entry name" value="R3HDM4"/>
</dbReference>
<dbReference type="OrthoDB" id="75169at2759"/>
<evidence type="ECO:0000313" key="3">
    <source>
        <dbReference type="Proteomes" id="UP000694846"/>
    </source>
</evidence>
<protein>
    <submittedName>
        <fullName evidence="4">Uncharacterized protein LOC112688715</fullName>
    </submittedName>
</protein>
<dbReference type="SUPFAM" id="SSF82708">
    <property type="entry name" value="R3H domain"/>
    <property type="match status" value="1"/>
</dbReference>
<dbReference type="GO" id="GO:0003676">
    <property type="term" value="F:nucleic acid binding"/>
    <property type="evidence" value="ECO:0007669"/>
    <property type="project" value="UniProtKB-UniRule"/>
</dbReference>
<dbReference type="RefSeq" id="XP_025417833.1">
    <property type="nucleotide sequence ID" value="XM_025562048.1"/>
</dbReference>
<dbReference type="AlphaFoldDB" id="A0A8B8G4T4"/>
<evidence type="ECO:0000259" key="2">
    <source>
        <dbReference type="PROSITE" id="PS51061"/>
    </source>
</evidence>
<dbReference type="GeneID" id="112688715"/>
<feature type="domain" description="R3H" evidence="2">
    <location>
        <begin position="231"/>
        <end position="294"/>
    </location>
</feature>
<evidence type="ECO:0000256" key="1">
    <source>
        <dbReference type="SAM" id="MobiDB-lite"/>
    </source>
</evidence>
<accession>A0A8B8G4T4</accession>
<dbReference type="InterPro" id="IPR001374">
    <property type="entry name" value="R3H_dom"/>
</dbReference>